<evidence type="ECO:0000313" key="3">
    <source>
        <dbReference type="Proteomes" id="UP000777438"/>
    </source>
</evidence>
<gene>
    <name evidence="2" type="ORF">B0T10DRAFT_595275</name>
</gene>
<proteinExistence type="predicted"/>
<organism evidence="2 3">
    <name type="scientific">Thelonectria olida</name>
    <dbReference type="NCBI Taxonomy" id="1576542"/>
    <lineage>
        <taxon>Eukaryota</taxon>
        <taxon>Fungi</taxon>
        <taxon>Dikarya</taxon>
        <taxon>Ascomycota</taxon>
        <taxon>Pezizomycotina</taxon>
        <taxon>Sordariomycetes</taxon>
        <taxon>Hypocreomycetidae</taxon>
        <taxon>Hypocreales</taxon>
        <taxon>Nectriaceae</taxon>
        <taxon>Thelonectria</taxon>
    </lineage>
</organism>
<keyword evidence="3" id="KW-1185">Reference proteome</keyword>
<evidence type="ECO:0000313" key="2">
    <source>
        <dbReference type="EMBL" id="KAH6891129.1"/>
    </source>
</evidence>
<dbReference type="AlphaFoldDB" id="A0A9P9AQC7"/>
<comment type="caution">
    <text evidence="2">The sequence shown here is derived from an EMBL/GenBank/DDBJ whole genome shotgun (WGS) entry which is preliminary data.</text>
</comment>
<name>A0A9P9AQC7_9HYPO</name>
<evidence type="ECO:0000256" key="1">
    <source>
        <dbReference type="SAM" id="MobiDB-lite"/>
    </source>
</evidence>
<sequence length="176" mass="19365">MPVGEKKWDSNAERDLCLAVILGNQEGERARHNWPKVHAIMSSLGHGFTKDAISQHFTKTIMREFKARHGDDNVAKSAPQTPRKPRDARAPPGSKTPGSSKASELRRALLNKKGSASGGFKRSRAMDDSDDEIDSPSKKVKVEGSAVKSENRGREQSVTPGLEDDPTFESWLNKKS</sequence>
<dbReference type="OrthoDB" id="5231339at2759"/>
<accession>A0A9P9AQC7</accession>
<dbReference type="EMBL" id="JAGPYM010000008">
    <property type="protein sequence ID" value="KAH6891129.1"/>
    <property type="molecule type" value="Genomic_DNA"/>
</dbReference>
<evidence type="ECO:0008006" key="4">
    <source>
        <dbReference type="Google" id="ProtNLM"/>
    </source>
</evidence>
<feature type="region of interest" description="Disordered" evidence="1">
    <location>
        <begin position="66"/>
        <end position="176"/>
    </location>
</feature>
<dbReference type="Proteomes" id="UP000777438">
    <property type="component" value="Unassembled WGS sequence"/>
</dbReference>
<reference evidence="2 3" key="1">
    <citation type="journal article" date="2021" name="Nat. Commun.">
        <title>Genetic determinants of endophytism in the Arabidopsis root mycobiome.</title>
        <authorList>
            <person name="Mesny F."/>
            <person name="Miyauchi S."/>
            <person name="Thiergart T."/>
            <person name="Pickel B."/>
            <person name="Atanasova L."/>
            <person name="Karlsson M."/>
            <person name="Huettel B."/>
            <person name="Barry K.W."/>
            <person name="Haridas S."/>
            <person name="Chen C."/>
            <person name="Bauer D."/>
            <person name="Andreopoulos W."/>
            <person name="Pangilinan J."/>
            <person name="LaButti K."/>
            <person name="Riley R."/>
            <person name="Lipzen A."/>
            <person name="Clum A."/>
            <person name="Drula E."/>
            <person name="Henrissat B."/>
            <person name="Kohler A."/>
            <person name="Grigoriev I.V."/>
            <person name="Martin F.M."/>
            <person name="Hacquard S."/>
        </authorList>
    </citation>
    <scope>NUCLEOTIDE SEQUENCE [LARGE SCALE GENOMIC DNA]</scope>
    <source>
        <strain evidence="2 3">MPI-CAGE-CH-0241</strain>
    </source>
</reference>
<protein>
    <recommendedName>
        <fullName evidence="4">Myb-like domain-containing protein</fullName>
    </recommendedName>
</protein>